<sequence>MKPPYTEPYVRWCERSGVRHPLLLDYEKRALKSVDPKEQSHHWKADGHTMKRRQRKAFGEGLAGRFSRGS</sequence>
<dbReference type="AlphaFoldDB" id="A0A0M0KDV8"/>
<dbReference type="PATRIC" id="fig|136160.3.peg.66"/>
<feature type="compositionally biased region" description="Basic and acidic residues" evidence="1">
    <location>
        <begin position="35"/>
        <end position="49"/>
    </location>
</feature>
<gene>
    <name evidence="2" type="ORF">AMD02_17875</name>
</gene>
<comment type="caution">
    <text evidence="2">The sequence shown here is derived from an EMBL/GenBank/DDBJ whole genome shotgun (WGS) entry which is preliminary data.</text>
</comment>
<evidence type="ECO:0000313" key="2">
    <source>
        <dbReference type="EMBL" id="KOO36608.1"/>
    </source>
</evidence>
<evidence type="ECO:0000256" key="1">
    <source>
        <dbReference type="SAM" id="MobiDB-lite"/>
    </source>
</evidence>
<feature type="region of interest" description="Disordered" evidence="1">
    <location>
        <begin position="35"/>
        <end position="70"/>
    </location>
</feature>
<accession>A0A0M0KDV8</accession>
<reference evidence="2" key="1">
    <citation type="submission" date="2015-08" db="EMBL/GenBank/DDBJ databases">
        <title>Complete DNA Sequence of Pseudomonas syringae pv. actinidiae, the Causal Agent of Kiwifruit Canker Disease.</title>
        <authorList>
            <person name="Rikkerink E.H.A."/>
            <person name="Fineran P.C."/>
        </authorList>
    </citation>
    <scope>NUCLEOTIDE SEQUENCE</scope>
    <source>
        <strain evidence="2">DSM 13666</strain>
    </source>
</reference>
<dbReference type="EMBL" id="LILD01000009">
    <property type="protein sequence ID" value="KOO36608.1"/>
    <property type="molecule type" value="Genomic_DNA"/>
</dbReference>
<organism evidence="2">
    <name type="scientific">Halalkalibacterium halodurans</name>
    <name type="common">Bacillus halodurans</name>
    <dbReference type="NCBI Taxonomy" id="86665"/>
    <lineage>
        <taxon>Bacteria</taxon>
        <taxon>Bacillati</taxon>
        <taxon>Bacillota</taxon>
        <taxon>Bacilli</taxon>
        <taxon>Bacillales</taxon>
        <taxon>Bacillaceae</taxon>
        <taxon>Halalkalibacterium (ex Joshi et al. 2022)</taxon>
    </lineage>
</organism>
<name>A0A0M0KDV8_ALKHA</name>
<proteinExistence type="predicted"/>
<protein>
    <submittedName>
        <fullName evidence="2">Uncharacterized protein</fullName>
    </submittedName>
</protein>